<evidence type="ECO:0000256" key="4">
    <source>
        <dbReference type="ARBA" id="ARBA00007812"/>
    </source>
</evidence>
<dbReference type="AlphaFoldDB" id="A0A1S1M0L4"/>
<evidence type="ECO:0000256" key="10">
    <source>
        <dbReference type="ARBA" id="ARBA00048670"/>
    </source>
</evidence>
<keyword evidence="7" id="KW-0274">FAD</keyword>
<dbReference type="Pfam" id="PF02775">
    <property type="entry name" value="TPP_enzyme_C"/>
    <property type="match status" value="1"/>
</dbReference>
<dbReference type="GO" id="GO:0050660">
    <property type="term" value="F:flavin adenine dinucleotide binding"/>
    <property type="evidence" value="ECO:0007669"/>
    <property type="project" value="TreeGrafter"/>
</dbReference>
<dbReference type="Pfam" id="PF02776">
    <property type="entry name" value="TPP_enzyme_N"/>
    <property type="match status" value="1"/>
</dbReference>
<dbReference type="UniPathway" id="UPA00047">
    <property type="reaction ID" value="UER00055"/>
</dbReference>
<dbReference type="GO" id="GO:0009097">
    <property type="term" value="P:isoleucine biosynthetic process"/>
    <property type="evidence" value="ECO:0007669"/>
    <property type="project" value="UniProtKB-UniPathway"/>
</dbReference>
<dbReference type="UniPathway" id="UPA00049">
    <property type="reaction ID" value="UER00059"/>
</dbReference>
<comment type="caution">
    <text evidence="15">The sequence shown here is derived from an EMBL/GenBank/DDBJ whole genome shotgun (WGS) entry which is preliminary data.</text>
</comment>
<dbReference type="GO" id="GO:0009099">
    <property type="term" value="P:L-valine biosynthetic process"/>
    <property type="evidence" value="ECO:0007669"/>
    <property type="project" value="UniProtKB-UniPathway"/>
</dbReference>
<keyword evidence="9" id="KW-0100">Branched-chain amino acid biosynthesis</keyword>
<name>A0A1S1M0L4_MYCCH</name>
<dbReference type="EMBL" id="MLIS01000003">
    <property type="protein sequence ID" value="OHU76428.1"/>
    <property type="molecule type" value="Genomic_DNA"/>
</dbReference>
<dbReference type="Proteomes" id="UP000179441">
    <property type="component" value="Unassembled WGS sequence"/>
</dbReference>
<evidence type="ECO:0000259" key="13">
    <source>
        <dbReference type="Pfam" id="PF02775"/>
    </source>
</evidence>
<comment type="cofactor">
    <cofactor evidence="1">
        <name>thiamine diphosphate</name>
        <dbReference type="ChEBI" id="CHEBI:58937"/>
    </cofactor>
</comment>
<dbReference type="InterPro" id="IPR029035">
    <property type="entry name" value="DHS-like_NAD/FAD-binding_dom"/>
</dbReference>
<feature type="domain" description="Thiamine pyrophosphate enzyme central" evidence="12">
    <location>
        <begin position="194"/>
        <end position="329"/>
    </location>
</feature>
<evidence type="ECO:0000313" key="16">
    <source>
        <dbReference type="Proteomes" id="UP000179441"/>
    </source>
</evidence>
<keyword evidence="8 11" id="KW-0786">Thiamine pyrophosphate</keyword>
<evidence type="ECO:0000259" key="14">
    <source>
        <dbReference type="Pfam" id="PF02776"/>
    </source>
</evidence>
<dbReference type="PANTHER" id="PTHR18968">
    <property type="entry name" value="THIAMINE PYROPHOSPHATE ENZYMES"/>
    <property type="match status" value="1"/>
</dbReference>
<keyword evidence="16" id="KW-1185">Reference proteome</keyword>
<comment type="similarity">
    <text evidence="4 11">Belongs to the TPP enzyme family.</text>
</comment>
<dbReference type="GO" id="GO:0003984">
    <property type="term" value="F:acetolactate synthase activity"/>
    <property type="evidence" value="ECO:0007669"/>
    <property type="project" value="UniProtKB-EC"/>
</dbReference>
<comment type="catalytic activity">
    <reaction evidence="10">
        <text>2 pyruvate + H(+) = (2S)-2-acetolactate + CO2</text>
        <dbReference type="Rhea" id="RHEA:25249"/>
        <dbReference type="ChEBI" id="CHEBI:15361"/>
        <dbReference type="ChEBI" id="CHEBI:15378"/>
        <dbReference type="ChEBI" id="CHEBI:16526"/>
        <dbReference type="ChEBI" id="CHEBI:58476"/>
        <dbReference type="EC" id="2.2.1.6"/>
    </reaction>
</comment>
<sequence>MGGSPLRPARRAVVEQLEAQGVQYVFGNPGTIEQGLIDEIEHSAIAYVLALQEAAAIGIADGYARAGQRLAVAQLHSGVGLGNGIGMLYQAMRGGSPLLVLVGEAGLTFDAFEAQMAADLVGMAKPVSKNVFRVLHPQSTLRVLRRAIQTALTPPCGPVVVVLPADLLDQETDEDVRAVCPPVTRVAPSDAVLTKAVGLLNVPGRKVIVMGDGITASGAQAELARAAEALGADVYGANDSGTNMSSENPSYRGQLGHMYGQDSTRLLADARSVLIVGTYVFPEVYPDLHSPFHPDANIVHIDLDVSSIGKNFPVDLGILGDPKYSLARLLAILGRFCPDQKDDATQTFTLPELTSTSPLEAVIRSIAVQARHRLVFDEALTCSPLVTRYLASQTPGDYLLTRGGSLGVGIPGVVGAKFACPNREVIAFTGDGGAMYTPQALWTAHRYGLAIKVVICNNQRYKLLDNNIEHYWHTQGTPEHQHPSSFGLAPSVNFVNLALSMGIQAQQVEKASDAEDAVTAMLNHDGPYLIDATV</sequence>
<dbReference type="InterPro" id="IPR000399">
    <property type="entry name" value="TPP-bd_CS"/>
</dbReference>
<dbReference type="CDD" id="cd02002">
    <property type="entry name" value="TPP_BFDC"/>
    <property type="match status" value="1"/>
</dbReference>
<evidence type="ECO:0000313" key="15">
    <source>
        <dbReference type="EMBL" id="OHU76428.1"/>
    </source>
</evidence>
<dbReference type="Gene3D" id="3.40.50.1220">
    <property type="entry name" value="TPP-binding domain"/>
    <property type="match status" value="1"/>
</dbReference>
<reference evidence="15 16" key="1">
    <citation type="submission" date="2016-10" db="EMBL/GenBank/DDBJ databases">
        <title>Evaluation of Human, Veterinary and Environmental Mycobacterium chelonae Isolates by Core Genome Phylogenomic Analysis, Targeted Gene Comparison, and Anti-microbial Susceptibility Patterns: A Tale of Mistaken Identities.</title>
        <authorList>
            <person name="Fogelson S.B."/>
            <person name="Camus A.C."/>
            <person name="Lorenz W."/>
            <person name="Vasireddy R."/>
            <person name="Vasireddy S."/>
            <person name="Smith T."/>
            <person name="Brown-Elliott B.A."/>
            <person name="Wallace R.J.Jr."/>
            <person name="Hasan N.A."/>
            <person name="Reischl U."/>
            <person name="Sanchez S."/>
        </authorList>
    </citation>
    <scope>NUCLEOTIDE SEQUENCE [LARGE SCALE GENOMIC DNA]</scope>
    <source>
        <strain evidence="15 16">15518</strain>
    </source>
</reference>
<dbReference type="InterPro" id="IPR011766">
    <property type="entry name" value="TPP_enzyme_TPP-bd"/>
</dbReference>
<dbReference type="InterPro" id="IPR029061">
    <property type="entry name" value="THDP-binding"/>
</dbReference>
<keyword evidence="9" id="KW-0028">Amino-acid biosynthesis</keyword>
<dbReference type="SUPFAM" id="SSF52518">
    <property type="entry name" value="Thiamin diphosphate-binding fold (THDP-binding)"/>
    <property type="match status" value="2"/>
</dbReference>
<dbReference type="GO" id="GO:0030976">
    <property type="term" value="F:thiamine pyrophosphate binding"/>
    <property type="evidence" value="ECO:0007669"/>
    <property type="project" value="InterPro"/>
</dbReference>
<dbReference type="InterPro" id="IPR012001">
    <property type="entry name" value="Thiamin_PyroP_enz_TPP-bd_dom"/>
</dbReference>
<dbReference type="EC" id="2.2.1.6" evidence="5"/>
<evidence type="ECO:0000256" key="6">
    <source>
        <dbReference type="ARBA" id="ARBA00022630"/>
    </source>
</evidence>
<evidence type="ECO:0000256" key="9">
    <source>
        <dbReference type="ARBA" id="ARBA00023304"/>
    </source>
</evidence>
<protein>
    <recommendedName>
        <fullName evidence="5">acetolactate synthase</fullName>
        <ecNumber evidence="5">2.2.1.6</ecNumber>
    </recommendedName>
</protein>
<keyword evidence="6" id="KW-0285">Flavoprotein</keyword>
<dbReference type="Pfam" id="PF00205">
    <property type="entry name" value="TPP_enzyme_M"/>
    <property type="match status" value="1"/>
</dbReference>
<dbReference type="GO" id="GO:0005948">
    <property type="term" value="C:acetolactate synthase complex"/>
    <property type="evidence" value="ECO:0007669"/>
    <property type="project" value="TreeGrafter"/>
</dbReference>
<comment type="pathway">
    <text evidence="2">Amino-acid biosynthesis; L-isoleucine biosynthesis; L-isoleucine from 2-oxobutanoate: step 1/4.</text>
</comment>
<evidence type="ECO:0000256" key="11">
    <source>
        <dbReference type="RuleBase" id="RU362132"/>
    </source>
</evidence>
<proteinExistence type="inferred from homology"/>
<dbReference type="InterPro" id="IPR045229">
    <property type="entry name" value="TPP_enz"/>
</dbReference>
<dbReference type="InterPro" id="IPR012000">
    <property type="entry name" value="Thiamin_PyroP_enz_cen_dom"/>
</dbReference>
<dbReference type="SUPFAM" id="SSF52467">
    <property type="entry name" value="DHS-like NAD/FAD-binding domain"/>
    <property type="match status" value="1"/>
</dbReference>
<dbReference type="CDD" id="cd07035">
    <property type="entry name" value="TPP_PYR_POX_like"/>
    <property type="match status" value="1"/>
</dbReference>
<dbReference type="RefSeq" id="WP_070931206.1">
    <property type="nucleotide sequence ID" value="NZ_CP050145.1"/>
</dbReference>
<evidence type="ECO:0000256" key="8">
    <source>
        <dbReference type="ARBA" id="ARBA00023052"/>
    </source>
</evidence>
<accession>A0A1S1M0L4</accession>
<dbReference type="PROSITE" id="PS00187">
    <property type="entry name" value="TPP_ENZYMES"/>
    <property type="match status" value="1"/>
</dbReference>
<evidence type="ECO:0000256" key="5">
    <source>
        <dbReference type="ARBA" id="ARBA00013145"/>
    </source>
</evidence>
<comment type="pathway">
    <text evidence="3">Amino-acid biosynthesis; L-valine biosynthesis; L-valine from pyruvate: step 1/4.</text>
</comment>
<evidence type="ECO:0000256" key="7">
    <source>
        <dbReference type="ARBA" id="ARBA00022827"/>
    </source>
</evidence>
<dbReference type="GO" id="GO:0000287">
    <property type="term" value="F:magnesium ion binding"/>
    <property type="evidence" value="ECO:0007669"/>
    <property type="project" value="InterPro"/>
</dbReference>
<evidence type="ECO:0000256" key="2">
    <source>
        <dbReference type="ARBA" id="ARBA00004974"/>
    </source>
</evidence>
<dbReference type="PANTHER" id="PTHR18968:SF13">
    <property type="entry name" value="ACETOLACTATE SYNTHASE CATALYTIC SUBUNIT, MITOCHONDRIAL"/>
    <property type="match status" value="1"/>
</dbReference>
<gene>
    <name evidence="15" type="ORF">BKG84_24330</name>
</gene>
<feature type="domain" description="Thiamine pyrophosphate enzyme N-terminal TPP-binding" evidence="14">
    <location>
        <begin position="10"/>
        <end position="108"/>
    </location>
</feature>
<evidence type="ECO:0000256" key="1">
    <source>
        <dbReference type="ARBA" id="ARBA00001964"/>
    </source>
</evidence>
<evidence type="ECO:0000256" key="3">
    <source>
        <dbReference type="ARBA" id="ARBA00005025"/>
    </source>
</evidence>
<evidence type="ECO:0000259" key="12">
    <source>
        <dbReference type="Pfam" id="PF00205"/>
    </source>
</evidence>
<dbReference type="Gene3D" id="3.40.50.970">
    <property type="match status" value="2"/>
</dbReference>
<organism evidence="15 16">
    <name type="scientific">Mycobacteroides chelonae</name>
    <name type="common">Mycobacterium chelonae</name>
    <dbReference type="NCBI Taxonomy" id="1774"/>
    <lineage>
        <taxon>Bacteria</taxon>
        <taxon>Bacillati</taxon>
        <taxon>Actinomycetota</taxon>
        <taxon>Actinomycetes</taxon>
        <taxon>Mycobacteriales</taxon>
        <taxon>Mycobacteriaceae</taxon>
        <taxon>Mycobacteroides</taxon>
    </lineage>
</organism>
<feature type="domain" description="Thiamine pyrophosphate enzyme TPP-binding" evidence="13">
    <location>
        <begin position="382"/>
        <end position="531"/>
    </location>
</feature>